<organism evidence="3 4">
    <name type="scientific">Candidatus Promineifilum breve</name>
    <dbReference type="NCBI Taxonomy" id="1806508"/>
    <lineage>
        <taxon>Bacteria</taxon>
        <taxon>Bacillati</taxon>
        <taxon>Chloroflexota</taxon>
        <taxon>Ardenticatenia</taxon>
        <taxon>Candidatus Promineifilales</taxon>
        <taxon>Candidatus Promineifilaceae</taxon>
        <taxon>Candidatus Promineifilum</taxon>
    </lineage>
</organism>
<evidence type="ECO:0000313" key="3">
    <source>
        <dbReference type="EMBL" id="CUS02759.2"/>
    </source>
</evidence>
<sequence length="101" mass="10660">MPIYTYRCNENDHEFQVRQRMVDDPLTECVVCGGPVRRVVTSVGVVFKGSGFYVTDNRSSNSNGKGGKSKNKEAKESGGESAAATPPADTAKPAADTSSGS</sequence>
<feature type="domain" description="Putative regulatory protein FmdB zinc ribbon" evidence="2">
    <location>
        <begin position="1"/>
        <end position="41"/>
    </location>
</feature>
<accession>A0A160T0W7</accession>
<reference evidence="3" key="1">
    <citation type="submission" date="2016-01" db="EMBL/GenBank/DDBJ databases">
        <authorList>
            <person name="Mcilroy J.S."/>
            <person name="Karst M S."/>
            <person name="Albertsen M."/>
        </authorList>
    </citation>
    <scope>NUCLEOTIDE SEQUENCE</scope>
    <source>
        <strain evidence="3">Cfx-K</strain>
    </source>
</reference>
<evidence type="ECO:0000259" key="2">
    <source>
        <dbReference type="SMART" id="SM00834"/>
    </source>
</evidence>
<dbReference type="SMART" id="SM00834">
    <property type="entry name" value="CxxC_CXXC_SSSS"/>
    <property type="match status" value="1"/>
</dbReference>
<dbReference type="PANTHER" id="PTHR34404:SF2">
    <property type="entry name" value="CONSERVED SERINE RICH PROTEIN"/>
    <property type="match status" value="1"/>
</dbReference>
<dbReference type="AlphaFoldDB" id="A0A160T0W7"/>
<dbReference type="NCBIfam" id="TIGR02605">
    <property type="entry name" value="CxxC_CxxC_SSSS"/>
    <property type="match status" value="1"/>
</dbReference>
<name>A0A160T0W7_9CHLR</name>
<feature type="compositionally biased region" description="Low complexity" evidence="1">
    <location>
        <begin position="79"/>
        <end position="101"/>
    </location>
</feature>
<dbReference type="EMBL" id="LN890655">
    <property type="protein sequence ID" value="CUS02759.2"/>
    <property type="molecule type" value="Genomic_DNA"/>
</dbReference>
<dbReference type="PANTHER" id="PTHR34404">
    <property type="entry name" value="REGULATORY PROTEIN, FMDB FAMILY"/>
    <property type="match status" value="1"/>
</dbReference>
<evidence type="ECO:0000313" key="4">
    <source>
        <dbReference type="Proteomes" id="UP000215027"/>
    </source>
</evidence>
<feature type="region of interest" description="Disordered" evidence="1">
    <location>
        <begin position="55"/>
        <end position="101"/>
    </location>
</feature>
<dbReference type="InterPro" id="IPR013429">
    <property type="entry name" value="Regulatory_FmdB_Zinc_ribbon"/>
</dbReference>
<proteinExistence type="predicted"/>
<dbReference type="Proteomes" id="UP000215027">
    <property type="component" value="Chromosome I"/>
</dbReference>
<protein>
    <submittedName>
        <fullName evidence="3">Regulatory protein, FmdB family</fullName>
    </submittedName>
</protein>
<gene>
    <name evidence="3" type="ORF">CFX0092_A0881</name>
</gene>
<evidence type="ECO:0000256" key="1">
    <source>
        <dbReference type="SAM" id="MobiDB-lite"/>
    </source>
</evidence>
<dbReference type="KEGG" id="pbf:CFX0092_A0881"/>
<keyword evidence="4" id="KW-1185">Reference proteome</keyword>
<dbReference type="Pfam" id="PF09723">
    <property type="entry name" value="Zn_ribbon_8"/>
    <property type="match status" value="1"/>
</dbReference>
<dbReference type="RefSeq" id="WP_095042335.1">
    <property type="nucleotide sequence ID" value="NZ_LN890655.1"/>
</dbReference>